<dbReference type="AlphaFoldDB" id="A0A941EMN3"/>
<dbReference type="InterPro" id="IPR036249">
    <property type="entry name" value="Thioredoxin-like_sf"/>
</dbReference>
<dbReference type="GO" id="GO:0005737">
    <property type="term" value="C:cytoplasm"/>
    <property type="evidence" value="ECO:0007669"/>
    <property type="project" value="TreeGrafter"/>
</dbReference>
<feature type="domain" description="Thioredoxin" evidence="6">
    <location>
        <begin position="40"/>
        <end position="154"/>
    </location>
</feature>
<keyword evidence="5" id="KW-0676">Redox-active center</keyword>
<dbReference type="InterPro" id="IPR011990">
    <property type="entry name" value="TPR-like_helical_dom_sf"/>
</dbReference>
<keyword evidence="3" id="KW-0249">Electron transport</keyword>
<dbReference type="InterPro" id="IPR017937">
    <property type="entry name" value="Thioredoxin_CS"/>
</dbReference>
<dbReference type="GO" id="GO:0006950">
    <property type="term" value="P:response to stress"/>
    <property type="evidence" value="ECO:0007669"/>
    <property type="project" value="UniProtKB-ARBA"/>
</dbReference>
<dbReference type="Pfam" id="PF14561">
    <property type="entry name" value="TPR_20"/>
    <property type="match status" value="1"/>
</dbReference>
<evidence type="ECO:0000259" key="6">
    <source>
        <dbReference type="PROSITE" id="PS51352"/>
    </source>
</evidence>
<proteinExistence type="inferred from homology"/>
<evidence type="ECO:0000256" key="2">
    <source>
        <dbReference type="ARBA" id="ARBA00022448"/>
    </source>
</evidence>
<dbReference type="Gene3D" id="1.25.40.10">
    <property type="entry name" value="Tetratricopeptide repeat domain"/>
    <property type="match status" value="1"/>
</dbReference>
<dbReference type="PANTHER" id="PTHR45663:SF11">
    <property type="entry name" value="GEO12009P1"/>
    <property type="match status" value="1"/>
</dbReference>
<dbReference type="Proteomes" id="UP000675781">
    <property type="component" value="Unassembled WGS sequence"/>
</dbReference>
<evidence type="ECO:0000256" key="3">
    <source>
        <dbReference type="ARBA" id="ARBA00022982"/>
    </source>
</evidence>
<dbReference type="EMBL" id="JAGSOG010000060">
    <property type="protein sequence ID" value="MBR7834497.1"/>
    <property type="molecule type" value="Genomic_DNA"/>
</dbReference>
<dbReference type="SUPFAM" id="SSF52833">
    <property type="entry name" value="Thioredoxin-like"/>
    <property type="match status" value="1"/>
</dbReference>
<evidence type="ECO:0000256" key="1">
    <source>
        <dbReference type="ARBA" id="ARBA00008987"/>
    </source>
</evidence>
<dbReference type="PANTHER" id="PTHR45663">
    <property type="entry name" value="GEO12009P1"/>
    <property type="match status" value="1"/>
</dbReference>
<dbReference type="InterPro" id="IPR013766">
    <property type="entry name" value="Thioredoxin_domain"/>
</dbReference>
<evidence type="ECO:0000313" key="8">
    <source>
        <dbReference type="Proteomes" id="UP000675781"/>
    </source>
</evidence>
<dbReference type="Gene3D" id="3.40.30.10">
    <property type="entry name" value="Glutaredoxin"/>
    <property type="match status" value="1"/>
</dbReference>
<dbReference type="RefSeq" id="WP_212529017.1">
    <property type="nucleotide sequence ID" value="NZ_JAGSOG010000060.1"/>
</dbReference>
<dbReference type="GO" id="GO:0015035">
    <property type="term" value="F:protein-disulfide reductase activity"/>
    <property type="evidence" value="ECO:0007669"/>
    <property type="project" value="TreeGrafter"/>
</dbReference>
<comment type="similarity">
    <text evidence="1">Belongs to the thioredoxin family.</text>
</comment>
<evidence type="ECO:0000256" key="5">
    <source>
        <dbReference type="ARBA" id="ARBA00023284"/>
    </source>
</evidence>
<dbReference type="PROSITE" id="PS51352">
    <property type="entry name" value="THIOREDOXIN_2"/>
    <property type="match status" value="1"/>
</dbReference>
<organism evidence="7 8">
    <name type="scientific">Actinospica durhamensis</name>
    <dbReference type="NCBI Taxonomy" id="1508375"/>
    <lineage>
        <taxon>Bacteria</taxon>
        <taxon>Bacillati</taxon>
        <taxon>Actinomycetota</taxon>
        <taxon>Actinomycetes</taxon>
        <taxon>Catenulisporales</taxon>
        <taxon>Actinospicaceae</taxon>
        <taxon>Actinospica</taxon>
    </lineage>
</organism>
<comment type="caution">
    <text evidence="7">The sequence shown here is derived from an EMBL/GenBank/DDBJ whole genome shotgun (WGS) entry which is preliminary data.</text>
</comment>
<reference evidence="7" key="1">
    <citation type="submission" date="2021-04" db="EMBL/GenBank/DDBJ databases">
        <title>Genome based classification of Actinospica acidithermotolerans sp. nov., an actinobacterium isolated from an Indonesian hot spring.</title>
        <authorList>
            <person name="Kusuma A.B."/>
            <person name="Putra K.E."/>
            <person name="Nafisah S."/>
            <person name="Loh J."/>
            <person name="Nouioui I."/>
            <person name="Goodfellow M."/>
        </authorList>
    </citation>
    <scope>NUCLEOTIDE SEQUENCE</scope>
    <source>
        <strain evidence="7">CSCA 57</strain>
    </source>
</reference>
<keyword evidence="8" id="KW-1185">Reference proteome</keyword>
<evidence type="ECO:0000313" key="7">
    <source>
        <dbReference type="EMBL" id="MBR7834497.1"/>
    </source>
</evidence>
<accession>A0A941EMN3</accession>
<dbReference type="Pfam" id="PF00085">
    <property type="entry name" value="Thioredoxin"/>
    <property type="match status" value="1"/>
</dbReference>
<keyword evidence="2" id="KW-0813">Transport</keyword>
<protein>
    <submittedName>
        <fullName evidence="7">Tetratricopeptide repeat protein</fullName>
    </submittedName>
</protein>
<name>A0A941EMN3_9ACTN</name>
<dbReference type="PROSITE" id="PS00194">
    <property type="entry name" value="THIOREDOXIN_1"/>
    <property type="match status" value="1"/>
</dbReference>
<keyword evidence="4" id="KW-1015">Disulfide bond</keyword>
<evidence type="ECO:0000256" key="4">
    <source>
        <dbReference type="ARBA" id="ARBA00023157"/>
    </source>
</evidence>
<dbReference type="CDD" id="cd02956">
    <property type="entry name" value="ybbN"/>
    <property type="match status" value="1"/>
</dbReference>
<gene>
    <name evidence="7" type="ORF">KDL01_14575</name>
</gene>
<sequence length="312" mass="32687">MRPSFSTSGVVDLSALKKPAPAAGGAAGSAAGSPGDDPAPATGASAYVIDVSEADFQAEVLDRSLQVPVVLDLWAEWCEPCKQLSPVLERLAEEFGGRFVLAKVDTDANQRLAQMLRVQGIPAVKAVVQGQLVGEFTGAQPEPQVRAWLTDLITMAETEFGMAGPDDAAPLPTPPLDPLLEAAYTALESDDLDGAAQALQNLLSDQPAHAEAKAMLAQVDLLRRTADVDPTAVLAAAQAAPDDIEAQCKAADVLLASGRAEDAVALLLDAVRASSGTDRDRARLLLIEYFELLGPEHPAVPKARQRLAALLF</sequence>